<dbReference type="Gene3D" id="3.30.70.100">
    <property type="match status" value="1"/>
</dbReference>
<evidence type="ECO:0000313" key="2">
    <source>
        <dbReference type="EMBL" id="TQM44961.1"/>
    </source>
</evidence>
<dbReference type="Proteomes" id="UP000319818">
    <property type="component" value="Unassembled WGS sequence"/>
</dbReference>
<keyword evidence="2" id="KW-0503">Monooxygenase</keyword>
<comment type="caution">
    <text evidence="2">The sequence shown here is derived from an EMBL/GenBank/DDBJ whole genome shotgun (WGS) entry which is preliminary data.</text>
</comment>
<dbReference type="OrthoDB" id="1494517at2"/>
<feature type="domain" description="ABM" evidence="1">
    <location>
        <begin position="17"/>
        <end position="107"/>
    </location>
</feature>
<sequence length="116" mass="12752">MTSPETTITVTASTDEVTLVNVFTVEPQRQDELVAALERATTAVFATTPGFISANLHASLDGTRVINYAQWASERAYKAAMQLPDVREHIVESAALATSYDPTLVQVRAIHHRRQN</sequence>
<dbReference type="AlphaFoldDB" id="A0A543GFW9"/>
<dbReference type="SUPFAM" id="SSF54909">
    <property type="entry name" value="Dimeric alpha+beta barrel"/>
    <property type="match status" value="1"/>
</dbReference>
<keyword evidence="3" id="KW-1185">Reference proteome</keyword>
<gene>
    <name evidence="2" type="ORF">FB388_2350</name>
</gene>
<evidence type="ECO:0000259" key="1">
    <source>
        <dbReference type="PROSITE" id="PS51725"/>
    </source>
</evidence>
<dbReference type="EMBL" id="VFPH01000001">
    <property type="protein sequence ID" value="TQM44961.1"/>
    <property type="molecule type" value="Genomic_DNA"/>
</dbReference>
<reference evidence="2 3" key="1">
    <citation type="submission" date="2019-06" db="EMBL/GenBank/DDBJ databases">
        <title>Sequencing the genomes of 1000 actinobacteria strains.</title>
        <authorList>
            <person name="Klenk H.-P."/>
        </authorList>
    </citation>
    <scope>NUCLEOTIDE SEQUENCE [LARGE SCALE GENOMIC DNA]</scope>
    <source>
        <strain evidence="2 3">DSM 45511</strain>
    </source>
</reference>
<protein>
    <submittedName>
        <fullName evidence="2">Antibiotic biosynthesis monooxygenase</fullName>
    </submittedName>
</protein>
<organism evidence="2 3">
    <name type="scientific">Pseudonocardia cypriaca</name>
    <dbReference type="NCBI Taxonomy" id="882449"/>
    <lineage>
        <taxon>Bacteria</taxon>
        <taxon>Bacillati</taxon>
        <taxon>Actinomycetota</taxon>
        <taxon>Actinomycetes</taxon>
        <taxon>Pseudonocardiales</taxon>
        <taxon>Pseudonocardiaceae</taxon>
        <taxon>Pseudonocardia</taxon>
    </lineage>
</organism>
<dbReference type="PROSITE" id="PS51725">
    <property type="entry name" value="ABM"/>
    <property type="match status" value="1"/>
</dbReference>
<proteinExistence type="predicted"/>
<dbReference type="GO" id="GO:0004497">
    <property type="term" value="F:monooxygenase activity"/>
    <property type="evidence" value="ECO:0007669"/>
    <property type="project" value="UniProtKB-KW"/>
</dbReference>
<name>A0A543GFW9_9PSEU</name>
<keyword evidence="2" id="KW-0560">Oxidoreductase</keyword>
<dbReference type="RefSeq" id="WP_142100195.1">
    <property type="nucleotide sequence ID" value="NZ_VFPH01000001.1"/>
</dbReference>
<evidence type="ECO:0000313" key="3">
    <source>
        <dbReference type="Proteomes" id="UP000319818"/>
    </source>
</evidence>
<dbReference type="InterPro" id="IPR007138">
    <property type="entry name" value="ABM_dom"/>
</dbReference>
<dbReference type="Pfam" id="PF03992">
    <property type="entry name" value="ABM"/>
    <property type="match status" value="1"/>
</dbReference>
<dbReference type="InterPro" id="IPR011008">
    <property type="entry name" value="Dimeric_a/b-barrel"/>
</dbReference>
<accession>A0A543GFW9</accession>